<organism evidence="1 2">
    <name type="scientific">Fibrobacter intestinalis</name>
    <dbReference type="NCBI Taxonomy" id="28122"/>
    <lineage>
        <taxon>Bacteria</taxon>
        <taxon>Pseudomonadati</taxon>
        <taxon>Fibrobacterota</taxon>
        <taxon>Fibrobacteria</taxon>
        <taxon>Fibrobacterales</taxon>
        <taxon>Fibrobacteraceae</taxon>
        <taxon>Fibrobacter</taxon>
    </lineage>
</organism>
<evidence type="ECO:0000313" key="1">
    <source>
        <dbReference type="EMBL" id="SHK92221.1"/>
    </source>
</evidence>
<name>A0A1M6WEU6_9BACT</name>
<sequence length="53" mass="5636">MNKNHIAKAIFRGGLLGEYASFAVAKIAARLCKKIGAVYETTEVSASFTQGTT</sequence>
<proteinExistence type="predicted"/>
<evidence type="ECO:0000313" key="2">
    <source>
        <dbReference type="Proteomes" id="UP000184275"/>
    </source>
</evidence>
<accession>A0A1M6WEU6</accession>
<dbReference type="AlphaFoldDB" id="A0A1M6WEU6"/>
<protein>
    <submittedName>
        <fullName evidence="1">Uncharacterized protein</fullName>
    </submittedName>
</protein>
<keyword evidence="2" id="KW-1185">Reference proteome</keyword>
<reference evidence="2" key="1">
    <citation type="submission" date="2016-11" db="EMBL/GenBank/DDBJ databases">
        <authorList>
            <person name="Varghese N."/>
            <person name="Submissions S."/>
        </authorList>
    </citation>
    <scope>NUCLEOTIDE SEQUENCE [LARGE SCALE GENOMIC DNA]</scope>
    <source>
        <strain evidence="2">UWOS</strain>
    </source>
</reference>
<dbReference type="Proteomes" id="UP000184275">
    <property type="component" value="Unassembled WGS sequence"/>
</dbReference>
<dbReference type="EMBL" id="FRAW01000024">
    <property type="protein sequence ID" value="SHK92221.1"/>
    <property type="molecule type" value="Genomic_DNA"/>
</dbReference>
<gene>
    <name evidence="1" type="ORF">SAMN05720469_1248</name>
</gene>